<accession>A0A5J4U686</accession>
<evidence type="ECO:0000313" key="3">
    <source>
        <dbReference type="Proteomes" id="UP000324800"/>
    </source>
</evidence>
<gene>
    <name evidence="2" type="ORF">EZS28_038676</name>
</gene>
<feature type="compositionally biased region" description="Basic and acidic residues" evidence="1">
    <location>
        <begin position="38"/>
        <end position="60"/>
    </location>
</feature>
<proteinExistence type="predicted"/>
<feature type="non-terminal residue" evidence="2">
    <location>
        <position position="106"/>
    </location>
</feature>
<reference evidence="2 3" key="1">
    <citation type="submission" date="2019-03" db="EMBL/GenBank/DDBJ databases">
        <title>Single cell metagenomics reveals metabolic interactions within the superorganism composed of flagellate Streblomastix strix and complex community of Bacteroidetes bacteria on its surface.</title>
        <authorList>
            <person name="Treitli S.C."/>
            <person name="Kolisko M."/>
            <person name="Husnik F."/>
            <person name="Keeling P."/>
            <person name="Hampl V."/>
        </authorList>
    </citation>
    <scope>NUCLEOTIDE SEQUENCE [LARGE SCALE GENOMIC DNA]</scope>
    <source>
        <strain evidence="2">ST1C</strain>
    </source>
</reference>
<feature type="region of interest" description="Disordered" evidence="1">
    <location>
        <begin position="24"/>
        <end position="86"/>
    </location>
</feature>
<protein>
    <submittedName>
        <fullName evidence="2">Uncharacterized protein</fullName>
    </submittedName>
</protein>
<evidence type="ECO:0000313" key="2">
    <source>
        <dbReference type="EMBL" id="KAA6365794.1"/>
    </source>
</evidence>
<dbReference type="EMBL" id="SNRW01020071">
    <property type="protein sequence ID" value="KAA6365794.1"/>
    <property type="molecule type" value="Genomic_DNA"/>
</dbReference>
<dbReference type="AlphaFoldDB" id="A0A5J4U686"/>
<evidence type="ECO:0000256" key="1">
    <source>
        <dbReference type="SAM" id="MobiDB-lite"/>
    </source>
</evidence>
<organism evidence="2 3">
    <name type="scientific">Streblomastix strix</name>
    <dbReference type="NCBI Taxonomy" id="222440"/>
    <lineage>
        <taxon>Eukaryota</taxon>
        <taxon>Metamonada</taxon>
        <taxon>Preaxostyla</taxon>
        <taxon>Oxymonadida</taxon>
        <taxon>Streblomastigidae</taxon>
        <taxon>Streblomastix</taxon>
    </lineage>
</organism>
<sequence length="106" mass="12464">MEWLDSLTYTPKYINQYHKQQLAQQFSQQNKSQNNQKAENKDQEELTKELNRIVADRSNDNGDEDQSEHTIEPQHFTNENDGLRKNDIETQLRSIVNGESNLEINT</sequence>
<feature type="compositionally biased region" description="Low complexity" evidence="1">
    <location>
        <begin position="24"/>
        <end position="37"/>
    </location>
</feature>
<dbReference type="Proteomes" id="UP000324800">
    <property type="component" value="Unassembled WGS sequence"/>
</dbReference>
<name>A0A5J4U686_9EUKA</name>
<comment type="caution">
    <text evidence="2">The sequence shown here is derived from an EMBL/GenBank/DDBJ whole genome shotgun (WGS) entry which is preliminary data.</text>
</comment>